<keyword evidence="2" id="KW-1185">Reference proteome</keyword>
<name>A0A1M7MR12_9BACT</name>
<evidence type="ECO:0000313" key="2">
    <source>
        <dbReference type="Proteomes" id="UP000184513"/>
    </source>
</evidence>
<protein>
    <submittedName>
        <fullName evidence="1">Uncharacterized protein</fullName>
    </submittedName>
</protein>
<dbReference type="Proteomes" id="UP000184513">
    <property type="component" value="Unassembled WGS sequence"/>
</dbReference>
<dbReference type="EMBL" id="FRCY01000004">
    <property type="protein sequence ID" value="SHM92955.1"/>
    <property type="molecule type" value="Genomic_DNA"/>
</dbReference>
<organism evidence="1 2">
    <name type="scientific">Cyclobacterium lianum</name>
    <dbReference type="NCBI Taxonomy" id="388280"/>
    <lineage>
        <taxon>Bacteria</taxon>
        <taxon>Pseudomonadati</taxon>
        <taxon>Bacteroidota</taxon>
        <taxon>Cytophagia</taxon>
        <taxon>Cytophagales</taxon>
        <taxon>Cyclobacteriaceae</taxon>
        <taxon>Cyclobacterium</taxon>
    </lineage>
</organism>
<dbReference type="AlphaFoldDB" id="A0A1M7MR12"/>
<sequence>MFFAVETGFEDDESGEVYLTFILKSSSRDLVFYKHGYCDDGGCRHHENYIFLNAKNGMRMVFFCNIEVFVVPGLCLESNYYSFNYLFFCLDAKEPKNQDKKILPPANLPHPRFFVGPTLFA</sequence>
<evidence type="ECO:0000313" key="1">
    <source>
        <dbReference type="EMBL" id="SHM92955.1"/>
    </source>
</evidence>
<gene>
    <name evidence="1" type="ORF">SAMN04488057_104420</name>
</gene>
<proteinExistence type="predicted"/>
<reference evidence="1 2" key="1">
    <citation type="submission" date="2016-11" db="EMBL/GenBank/DDBJ databases">
        <authorList>
            <person name="Jaros S."/>
            <person name="Januszkiewicz K."/>
            <person name="Wedrychowicz H."/>
        </authorList>
    </citation>
    <scope>NUCLEOTIDE SEQUENCE [LARGE SCALE GENOMIC DNA]</scope>
    <source>
        <strain evidence="1 2">CGMCC 1.6102</strain>
    </source>
</reference>
<accession>A0A1M7MR12</accession>